<reference evidence="2 3" key="1">
    <citation type="journal article" date="2008" name="Proc. Natl. Acad. Sci. U.S.A.">
        <title>Niche adaptation and genome expansion in the chlorophyll d-producing cyanobacterium Acaryochloris marina.</title>
        <authorList>
            <person name="Swingley W.D."/>
            <person name="Chen M."/>
            <person name="Cheung P.C."/>
            <person name="Conrad A.L."/>
            <person name="Dejesa L.C."/>
            <person name="Hao J."/>
            <person name="Honchak B.M."/>
            <person name="Karbach L.E."/>
            <person name="Kurdoglu A."/>
            <person name="Lahiri S."/>
            <person name="Mastrian S.D."/>
            <person name="Miyashita H."/>
            <person name="Page L."/>
            <person name="Ramakrishna P."/>
            <person name="Satoh S."/>
            <person name="Sattley W.M."/>
            <person name="Shimada Y."/>
            <person name="Taylor H.L."/>
            <person name="Tomo T."/>
            <person name="Tsuchiya T."/>
            <person name="Wang Z.T."/>
            <person name="Raymond J."/>
            <person name="Mimuro M."/>
            <person name="Blankenship R.E."/>
            <person name="Touchman J.W."/>
        </authorList>
    </citation>
    <scope>NUCLEOTIDE SEQUENCE [LARGE SCALE GENOMIC DNA]</scope>
    <source>
        <strain evidence="3">MBIC 11017</strain>
    </source>
</reference>
<dbReference type="InterPro" id="IPR006976">
    <property type="entry name" value="VanZ-like"/>
</dbReference>
<dbReference type="AlphaFoldDB" id="B0CBC4"/>
<organism evidence="2 3">
    <name type="scientific">Acaryochloris marina (strain MBIC 11017)</name>
    <dbReference type="NCBI Taxonomy" id="329726"/>
    <lineage>
        <taxon>Bacteria</taxon>
        <taxon>Bacillati</taxon>
        <taxon>Cyanobacteriota</taxon>
        <taxon>Cyanophyceae</taxon>
        <taxon>Acaryochloridales</taxon>
        <taxon>Acaryochloridaceae</taxon>
        <taxon>Acaryochloris</taxon>
    </lineage>
</organism>
<evidence type="ECO:0000259" key="1">
    <source>
        <dbReference type="Pfam" id="PF04892"/>
    </source>
</evidence>
<dbReference type="STRING" id="329726.AM1_2910"/>
<dbReference type="NCBIfam" id="NF037970">
    <property type="entry name" value="vanZ_1"/>
    <property type="match status" value="1"/>
</dbReference>
<name>B0CBC4_ACAM1</name>
<dbReference type="eggNOG" id="COG5652">
    <property type="taxonomic scope" value="Bacteria"/>
</dbReference>
<dbReference type="EMBL" id="CP000828">
    <property type="protein sequence ID" value="ABW27909.1"/>
    <property type="molecule type" value="Genomic_DNA"/>
</dbReference>
<dbReference type="HOGENOM" id="CLU_096028_0_3_3"/>
<evidence type="ECO:0000313" key="3">
    <source>
        <dbReference type="Proteomes" id="UP000000268"/>
    </source>
</evidence>
<protein>
    <recommendedName>
        <fullName evidence="1">VanZ-like domain-containing protein</fullName>
    </recommendedName>
</protein>
<proteinExistence type="predicted"/>
<keyword evidence="3" id="KW-1185">Reference proteome</keyword>
<evidence type="ECO:0000313" key="2">
    <source>
        <dbReference type="EMBL" id="ABW27909.1"/>
    </source>
</evidence>
<feature type="domain" description="VanZ-like" evidence="1">
    <location>
        <begin position="1"/>
        <end position="130"/>
    </location>
</feature>
<sequence>MWMAVMVQFSTQRWGGEQTQSILTTLLDWSVPALLNALSPEQLHTLNFIVRKGAHLTEYAILTTLCFTMGTWGFQQPWKSVLPVAVLGSAIFAVTDEFHQGFVPNRGASPVDVMIDITGALIAVGLISIWKTQFQPETKQDR</sequence>
<dbReference type="KEGG" id="amr:AM1_2910"/>
<gene>
    <name evidence="2" type="ordered locus">AM1_2910</name>
</gene>
<accession>B0CBC4</accession>
<dbReference type="Pfam" id="PF04892">
    <property type="entry name" value="VanZ"/>
    <property type="match status" value="1"/>
</dbReference>
<dbReference type="Proteomes" id="UP000000268">
    <property type="component" value="Chromosome"/>
</dbReference>